<feature type="domain" description="Histidine kinase" evidence="5">
    <location>
        <begin position="120"/>
        <end position="317"/>
    </location>
</feature>
<dbReference type="InterPro" id="IPR050482">
    <property type="entry name" value="Sensor_HK_TwoCompSys"/>
</dbReference>
<dbReference type="Gene3D" id="1.20.5.1930">
    <property type="match status" value="1"/>
</dbReference>
<dbReference type="Gene3D" id="3.30.565.10">
    <property type="entry name" value="Histidine kinase-like ATPase, C-terminal domain"/>
    <property type="match status" value="1"/>
</dbReference>
<dbReference type="Proteomes" id="UP001207930">
    <property type="component" value="Unassembled WGS sequence"/>
</dbReference>
<protein>
    <submittedName>
        <fullName evidence="6">Sensor histidine kinase</fullName>
    </submittedName>
</protein>
<dbReference type="Pfam" id="PF07730">
    <property type="entry name" value="HisKA_3"/>
    <property type="match status" value="1"/>
</dbReference>
<comment type="caution">
    <text evidence="6">The sequence shown here is derived from an EMBL/GenBank/DDBJ whole genome shotgun (WGS) entry which is preliminary data.</text>
</comment>
<dbReference type="InterPro" id="IPR036890">
    <property type="entry name" value="HATPase_C_sf"/>
</dbReference>
<organism evidence="6 7">
    <name type="scientific">Luteolibacter flavescens</name>
    <dbReference type="NCBI Taxonomy" id="1859460"/>
    <lineage>
        <taxon>Bacteria</taxon>
        <taxon>Pseudomonadati</taxon>
        <taxon>Verrucomicrobiota</taxon>
        <taxon>Verrucomicrobiia</taxon>
        <taxon>Verrucomicrobiales</taxon>
        <taxon>Verrucomicrobiaceae</taxon>
        <taxon>Luteolibacter</taxon>
    </lineage>
</organism>
<evidence type="ECO:0000256" key="3">
    <source>
        <dbReference type="ARBA" id="ARBA00023012"/>
    </source>
</evidence>
<evidence type="ECO:0000256" key="4">
    <source>
        <dbReference type="SAM" id="Phobius"/>
    </source>
</evidence>
<dbReference type="SMART" id="SM00387">
    <property type="entry name" value="HATPase_c"/>
    <property type="match status" value="1"/>
</dbReference>
<keyword evidence="1" id="KW-0808">Transferase</keyword>
<keyword evidence="7" id="KW-1185">Reference proteome</keyword>
<gene>
    <name evidence="6" type="ORF">OKA04_14455</name>
</gene>
<dbReference type="EMBL" id="JAPDDS010000007">
    <property type="protein sequence ID" value="MCW1885937.1"/>
    <property type="molecule type" value="Genomic_DNA"/>
</dbReference>
<dbReference type="RefSeq" id="WP_264501894.1">
    <property type="nucleotide sequence ID" value="NZ_JAPDDS010000007.1"/>
</dbReference>
<evidence type="ECO:0000256" key="1">
    <source>
        <dbReference type="ARBA" id="ARBA00022679"/>
    </source>
</evidence>
<dbReference type="InterPro" id="IPR005467">
    <property type="entry name" value="His_kinase_dom"/>
</dbReference>
<accession>A0ABT3FR55</accession>
<keyword evidence="4" id="KW-0472">Membrane</keyword>
<evidence type="ECO:0000256" key="2">
    <source>
        <dbReference type="ARBA" id="ARBA00022777"/>
    </source>
</evidence>
<keyword evidence="3" id="KW-0902">Two-component regulatory system</keyword>
<feature type="transmembrane region" description="Helical" evidence="4">
    <location>
        <begin position="60"/>
        <end position="78"/>
    </location>
</feature>
<dbReference type="InterPro" id="IPR003594">
    <property type="entry name" value="HATPase_dom"/>
</dbReference>
<keyword evidence="2 6" id="KW-0418">Kinase</keyword>
<dbReference type="Pfam" id="PF02518">
    <property type="entry name" value="HATPase_c"/>
    <property type="match status" value="1"/>
</dbReference>
<evidence type="ECO:0000313" key="7">
    <source>
        <dbReference type="Proteomes" id="UP001207930"/>
    </source>
</evidence>
<keyword evidence="4" id="KW-1133">Transmembrane helix</keyword>
<name>A0ABT3FR55_9BACT</name>
<sequence length="318" mass="35643">MSKKILANIHAEWPDVMPRPEWRITAAYLLAAGLWVVLSDYLVCSVWPDGSAWVQALKGLNFIATTSLLLFFVLRRAYRGWRRAERRNRNLVVEMSDCFRQLSGRSERLREEERTRLSRELHDQLGQSLTVLALDLRWMEGRLEKLNDAAPVNPLIDRLVDMEGQVQQLLAAVQSISADLRPDALDRLGLHDALIQEAKRLQQRSGIAITVDVTGVPERLPQEIATTAYRIFQEAMTNVIRHAEASEVVVCCGTHQGRLRLSITDDGVGMKPDGDRGRGALGLLGMRERAESCGGSLRVTSNPDKGTEVVAELPCKRE</sequence>
<dbReference type="PROSITE" id="PS50109">
    <property type="entry name" value="HIS_KIN"/>
    <property type="match status" value="1"/>
</dbReference>
<dbReference type="PANTHER" id="PTHR24421">
    <property type="entry name" value="NITRATE/NITRITE SENSOR PROTEIN NARX-RELATED"/>
    <property type="match status" value="1"/>
</dbReference>
<feature type="transmembrane region" description="Helical" evidence="4">
    <location>
        <begin position="27"/>
        <end position="48"/>
    </location>
</feature>
<evidence type="ECO:0000313" key="6">
    <source>
        <dbReference type="EMBL" id="MCW1885937.1"/>
    </source>
</evidence>
<dbReference type="SUPFAM" id="SSF55874">
    <property type="entry name" value="ATPase domain of HSP90 chaperone/DNA topoisomerase II/histidine kinase"/>
    <property type="match status" value="1"/>
</dbReference>
<proteinExistence type="predicted"/>
<dbReference type="InterPro" id="IPR011712">
    <property type="entry name" value="Sig_transdc_His_kin_sub3_dim/P"/>
</dbReference>
<dbReference type="CDD" id="cd16917">
    <property type="entry name" value="HATPase_UhpB-NarQ-NarX-like"/>
    <property type="match status" value="1"/>
</dbReference>
<keyword evidence="4" id="KW-0812">Transmembrane</keyword>
<evidence type="ECO:0000259" key="5">
    <source>
        <dbReference type="PROSITE" id="PS50109"/>
    </source>
</evidence>
<dbReference type="GO" id="GO:0016301">
    <property type="term" value="F:kinase activity"/>
    <property type="evidence" value="ECO:0007669"/>
    <property type="project" value="UniProtKB-KW"/>
</dbReference>
<reference evidence="6 7" key="1">
    <citation type="submission" date="2022-10" db="EMBL/GenBank/DDBJ databases">
        <title>Luteolibacter flavescens strain MCCC 1K03193, whole genome shotgun sequencing project.</title>
        <authorList>
            <person name="Zhao G."/>
            <person name="Shen L."/>
        </authorList>
    </citation>
    <scope>NUCLEOTIDE SEQUENCE [LARGE SCALE GENOMIC DNA]</scope>
    <source>
        <strain evidence="6 7">MCCC 1K03193</strain>
    </source>
</reference>